<dbReference type="STRING" id="1792845.BC343_04885"/>
<dbReference type="CDD" id="cd15482">
    <property type="entry name" value="Sialidase_non-viral"/>
    <property type="match status" value="2"/>
</dbReference>
<keyword evidence="1" id="KW-0732">Signal</keyword>
<reference evidence="2 3" key="1">
    <citation type="submission" date="2016-07" db="EMBL/GenBank/DDBJ databases">
        <title>Genomic analysis of zinc-resistant bacterium Mucilaginibacter pedocola TBZ30.</title>
        <authorList>
            <person name="Huang J."/>
            <person name="Tang J."/>
        </authorList>
    </citation>
    <scope>NUCLEOTIDE SEQUENCE [LARGE SCALE GENOMIC DNA]</scope>
    <source>
        <strain evidence="2 3">TBZ30</strain>
    </source>
</reference>
<sequence>MQIIKHAMLLLLLLASTVCFAQQQAADTIRWNQRVLINDQPLVNDTSAGSVQRNRSKYGSEYCRLLQLKDGSWLAGYTISRNAGYKADAKGGLELQVSRSTDNCRSWVPLGTISEPGRDLDNAQLIQLKDGSLLLACRSVRWQESYKLVVYKSTDMGVLWKPVSIIDENHGQPGELGKPDKGIYEPHMYLLNDGRLSVMYANEKHVVEKPSYSQIISQKISNDLGKTWGTEIWVAHTPGNPASRPGMPVWTKMKNGKYIVVYEVCSPEECHIYYKYSDDGINWPVGLGTRIMDQLGGPFVLSLADGTLVVTSNSSHVSISRDYGQSWQTINNSWAKTLWPSLYEVKPGEVAAVSSEPRAEGGHNVQLRLGIMPKR</sequence>
<dbReference type="InterPro" id="IPR036278">
    <property type="entry name" value="Sialidase_sf"/>
</dbReference>
<dbReference type="PANTHER" id="PTHR38792:SF3">
    <property type="entry name" value="BNR_ASP-BOX REPEAT DOMAIN PROTEIN (AFU_ORTHOLOGUE AFUA_7G06430)-RELATED"/>
    <property type="match status" value="1"/>
</dbReference>
<name>A0A1S9PEY0_9SPHI</name>
<dbReference type="SUPFAM" id="SSF50939">
    <property type="entry name" value="Sialidases"/>
    <property type="match status" value="2"/>
</dbReference>
<dbReference type="PANTHER" id="PTHR38792">
    <property type="entry name" value="BNR/ASP-BOX REPEAT DOMAIN PROTEIN (AFU_ORTHOLOGUE AFUA_7G06430)-RELATED"/>
    <property type="match status" value="1"/>
</dbReference>
<evidence type="ECO:0000313" key="2">
    <source>
        <dbReference type="EMBL" id="OOQ59515.1"/>
    </source>
</evidence>
<feature type="chain" id="PRO_5010527555" description="Sialidase domain-containing protein" evidence="1">
    <location>
        <begin position="22"/>
        <end position="375"/>
    </location>
</feature>
<keyword evidence="3" id="KW-1185">Reference proteome</keyword>
<evidence type="ECO:0000256" key="1">
    <source>
        <dbReference type="SAM" id="SignalP"/>
    </source>
</evidence>
<comment type="caution">
    <text evidence="2">The sequence shown here is derived from an EMBL/GenBank/DDBJ whole genome shotgun (WGS) entry which is preliminary data.</text>
</comment>
<dbReference type="AlphaFoldDB" id="A0A1S9PEY0"/>
<organism evidence="2 3">
    <name type="scientific">Mucilaginibacter pedocola</name>
    <dbReference type="NCBI Taxonomy" id="1792845"/>
    <lineage>
        <taxon>Bacteria</taxon>
        <taxon>Pseudomonadati</taxon>
        <taxon>Bacteroidota</taxon>
        <taxon>Sphingobacteriia</taxon>
        <taxon>Sphingobacteriales</taxon>
        <taxon>Sphingobacteriaceae</taxon>
        <taxon>Mucilaginibacter</taxon>
    </lineage>
</organism>
<dbReference type="RefSeq" id="WP_078348246.1">
    <property type="nucleotide sequence ID" value="NZ_MBTF01000012.1"/>
</dbReference>
<evidence type="ECO:0008006" key="4">
    <source>
        <dbReference type="Google" id="ProtNLM"/>
    </source>
</evidence>
<feature type="signal peptide" evidence="1">
    <location>
        <begin position="1"/>
        <end position="21"/>
    </location>
</feature>
<dbReference type="Gene3D" id="2.120.10.10">
    <property type="match status" value="1"/>
</dbReference>
<dbReference type="Proteomes" id="UP000189739">
    <property type="component" value="Unassembled WGS sequence"/>
</dbReference>
<accession>A0A1S9PEY0</accession>
<gene>
    <name evidence="2" type="ORF">BC343_04885</name>
</gene>
<dbReference type="EMBL" id="MBTF01000012">
    <property type="protein sequence ID" value="OOQ59515.1"/>
    <property type="molecule type" value="Genomic_DNA"/>
</dbReference>
<proteinExistence type="predicted"/>
<dbReference type="OrthoDB" id="7294637at2"/>
<evidence type="ECO:0000313" key="3">
    <source>
        <dbReference type="Proteomes" id="UP000189739"/>
    </source>
</evidence>
<protein>
    <recommendedName>
        <fullName evidence="4">Sialidase domain-containing protein</fullName>
    </recommendedName>
</protein>